<reference evidence="2" key="1">
    <citation type="submission" date="2015-07" db="EMBL/GenBank/DDBJ databases">
        <title>Complete Genome of Thermincola ferriacetica strain Z-0001T.</title>
        <authorList>
            <person name="Lusk B."/>
            <person name="Badalamenti J.P."/>
            <person name="Parameswaran P."/>
            <person name="Bond D.R."/>
            <person name="Torres C.I."/>
        </authorList>
    </citation>
    <scope>NUCLEOTIDE SEQUENCE [LARGE SCALE GENOMIC DNA]</scope>
    <source>
        <strain evidence="2">Z-0001</strain>
    </source>
</reference>
<sequence length="177" mass="19781">MNVAVDICNTISHINAALAERGYNTKVYPSPDLPPGFFRSAAGLAVFMAAKPLPFAVEGVWQVYRSARETGGRLVYLTARPREARFVTRRWLELHGFPCPDAVVFAGNKAEAARRLGIGLAFEDDPVQIQALNAAGIKVLAVEQPYNRHLIGPMVFPVKWQEWRRSDAARTEYLRRT</sequence>
<name>A0A0L6VZN1_9FIRM</name>
<dbReference type="AlphaFoldDB" id="A0A0L6VZN1"/>
<evidence type="ECO:0000313" key="2">
    <source>
        <dbReference type="Proteomes" id="UP000037175"/>
    </source>
</evidence>
<gene>
    <name evidence="1" type="ORF">Tfer_2757</name>
</gene>
<keyword evidence="2" id="KW-1185">Reference proteome</keyword>
<dbReference type="SUPFAM" id="SSF56784">
    <property type="entry name" value="HAD-like"/>
    <property type="match status" value="1"/>
</dbReference>
<protein>
    <submittedName>
        <fullName evidence="1">Uncharacterized protein</fullName>
    </submittedName>
</protein>
<dbReference type="InterPro" id="IPR036412">
    <property type="entry name" value="HAD-like_sf"/>
</dbReference>
<dbReference type="InterPro" id="IPR023214">
    <property type="entry name" value="HAD_sf"/>
</dbReference>
<organism evidence="1 2">
    <name type="scientific">Thermincola ferriacetica</name>
    <dbReference type="NCBI Taxonomy" id="281456"/>
    <lineage>
        <taxon>Bacteria</taxon>
        <taxon>Bacillati</taxon>
        <taxon>Bacillota</taxon>
        <taxon>Clostridia</taxon>
        <taxon>Eubacteriales</taxon>
        <taxon>Thermincolaceae</taxon>
        <taxon>Thermincola</taxon>
    </lineage>
</organism>
<dbReference type="RefSeq" id="WP_052218763.1">
    <property type="nucleotide sequence ID" value="NZ_LGTE01000024.1"/>
</dbReference>
<evidence type="ECO:0000313" key="1">
    <source>
        <dbReference type="EMBL" id="KNZ68666.1"/>
    </source>
</evidence>
<proteinExistence type="predicted"/>
<dbReference type="EMBL" id="LGTE01000024">
    <property type="protein sequence ID" value="KNZ68666.1"/>
    <property type="molecule type" value="Genomic_DNA"/>
</dbReference>
<dbReference type="Proteomes" id="UP000037175">
    <property type="component" value="Unassembled WGS sequence"/>
</dbReference>
<dbReference type="Gene3D" id="3.40.50.1000">
    <property type="entry name" value="HAD superfamily/HAD-like"/>
    <property type="match status" value="1"/>
</dbReference>
<comment type="caution">
    <text evidence="1">The sequence shown here is derived from an EMBL/GenBank/DDBJ whole genome shotgun (WGS) entry which is preliminary data.</text>
</comment>
<accession>A0A0L6VZN1</accession>